<evidence type="ECO:0000256" key="1">
    <source>
        <dbReference type="ARBA" id="ARBA00007469"/>
    </source>
</evidence>
<name>A0A6C0KWL4_9ZZZZ</name>
<dbReference type="InterPro" id="IPR001568">
    <property type="entry name" value="RNase_T2-like"/>
</dbReference>
<proteinExistence type="inferred from homology"/>
<dbReference type="GO" id="GO:0006401">
    <property type="term" value="P:RNA catabolic process"/>
    <property type="evidence" value="ECO:0007669"/>
    <property type="project" value="UniProtKB-ARBA"/>
</dbReference>
<dbReference type="PANTHER" id="PTHR11240">
    <property type="entry name" value="RIBONUCLEASE T2"/>
    <property type="match status" value="1"/>
</dbReference>
<dbReference type="PROSITE" id="PS00530">
    <property type="entry name" value="RNASE_T2_1"/>
    <property type="match status" value="1"/>
</dbReference>
<dbReference type="InterPro" id="IPR018188">
    <property type="entry name" value="RNase_T2_His_AS_1"/>
</dbReference>
<comment type="similarity">
    <text evidence="1">Belongs to the RNase T2 family.</text>
</comment>
<dbReference type="AlphaFoldDB" id="A0A6C0KWL4"/>
<accession>A0A6C0KWL4</accession>
<dbReference type="Pfam" id="PF00445">
    <property type="entry name" value="Ribonuclease_T2"/>
    <property type="match status" value="1"/>
</dbReference>
<dbReference type="PANTHER" id="PTHR11240:SF22">
    <property type="entry name" value="RIBONUCLEASE T2"/>
    <property type="match status" value="1"/>
</dbReference>
<dbReference type="GO" id="GO:0033897">
    <property type="term" value="F:ribonuclease T2 activity"/>
    <property type="evidence" value="ECO:0007669"/>
    <property type="project" value="InterPro"/>
</dbReference>
<dbReference type="PROSITE" id="PS00531">
    <property type="entry name" value="RNASE_T2_2"/>
    <property type="match status" value="1"/>
</dbReference>
<reference evidence="2" key="1">
    <citation type="journal article" date="2020" name="Nature">
        <title>Giant virus diversity and host interactions through global metagenomics.</title>
        <authorList>
            <person name="Schulz F."/>
            <person name="Roux S."/>
            <person name="Paez-Espino D."/>
            <person name="Jungbluth S."/>
            <person name="Walsh D.A."/>
            <person name="Denef V.J."/>
            <person name="McMahon K.D."/>
            <person name="Konstantinidis K.T."/>
            <person name="Eloe-Fadrosh E.A."/>
            <person name="Kyrpides N.C."/>
            <person name="Woyke T."/>
        </authorList>
    </citation>
    <scope>NUCLEOTIDE SEQUENCE</scope>
    <source>
        <strain evidence="2">GVMAG-S-ERX555907-102</strain>
    </source>
</reference>
<dbReference type="InterPro" id="IPR033130">
    <property type="entry name" value="RNase_T2_His_AS_2"/>
</dbReference>
<sequence>MKLWTILFLSCVSEINCDKIYNYYELAIQKWCSEDYMIHGLWPQIDSEHYPTYCENVEYIVPTGDLLQSMNTYWRGCDDSLWEHEWEKHGSCVKSQGNITESDFFNNTLQLFQSYKYLIDKVCNTNDDNCILGCFDLDYNYFNLE</sequence>
<organism evidence="2">
    <name type="scientific">viral metagenome</name>
    <dbReference type="NCBI Taxonomy" id="1070528"/>
    <lineage>
        <taxon>unclassified sequences</taxon>
        <taxon>metagenomes</taxon>
        <taxon>organismal metagenomes</taxon>
    </lineage>
</organism>
<dbReference type="GO" id="GO:0003723">
    <property type="term" value="F:RNA binding"/>
    <property type="evidence" value="ECO:0007669"/>
    <property type="project" value="InterPro"/>
</dbReference>
<dbReference type="Gene3D" id="3.90.730.10">
    <property type="entry name" value="Ribonuclease T2-like"/>
    <property type="match status" value="1"/>
</dbReference>
<protein>
    <submittedName>
        <fullName evidence="2">Uncharacterized protein</fullName>
    </submittedName>
</protein>
<evidence type="ECO:0000313" key="2">
    <source>
        <dbReference type="EMBL" id="QHU22355.1"/>
    </source>
</evidence>
<dbReference type="EMBL" id="MN741006">
    <property type="protein sequence ID" value="QHU22355.1"/>
    <property type="molecule type" value="Genomic_DNA"/>
</dbReference>
<dbReference type="SUPFAM" id="SSF55895">
    <property type="entry name" value="Ribonuclease Rh-like"/>
    <property type="match status" value="1"/>
</dbReference>
<dbReference type="InterPro" id="IPR036430">
    <property type="entry name" value="RNase_T2-like_sf"/>
</dbReference>